<evidence type="ECO:0000313" key="3">
    <source>
        <dbReference type="EMBL" id="PRY59485.1"/>
    </source>
</evidence>
<evidence type="ECO:0000256" key="2">
    <source>
        <dbReference type="SAM" id="Phobius"/>
    </source>
</evidence>
<dbReference type="Proteomes" id="UP000237822">
    <property type="component" value="Unassembled WGS sequence"/>
</dbReference>
<sequence>MSPERSGPPERVRVTSSRRTAAAATRSRQLASELDEQTELGDVLLDGLRRAQLRLGLTVLALMGLALGGFPVLLALVPSTQTMTLAGIPLPWLVLGGLVYPAAWLLARAYVRQSERIETEFAEVVGEEGRRDG</sequence>
<organism evidence="3 4">
    <name type="scientific">Knoellia remsis</name>
    <dbReference type="NCBI Taxonomy" id="407159"/>
    <lineage>
        <taxon>Bacteria</taxon>
        <taxon>Bacillati</taxon>
        <taxon>Actinomycetota</taxon>
        <taxon>Actinomycetes</taxon>
        <taxon>Micrococcales</taxon>
        <taxon>Intrasporangiaceae</taxon>
        <taxon>Knoellia</taxon>
    </lineage>
</organism>
<reference evidence="3 4" key="1">
    <citation type="submission" date="2018-03" db="EMBL/GenBank/DDBJ databases">
        <title>Genomic Encyclopedia of Archaeal and Bacterial Type Strains, Phase II (KMG-II): from individual species to whole genera.</title>
        <authorList>
            <person name="Goeker M."/>
        </authorList>
    </citation>
    <scope>NUCLEOTIDE SEQUENCE [LARGE SCALE GENOMIC DNA]</scope>
    <source>
        <strain evidence="3 4">ATCC BAA-1496</strain>
    </source>
</reference>
<feature type="region of interest" description="Disordered" evidence="1">
    <location>
        <begin position="1"/>
        <end position="32"/>
    </location>
</feature>
<evidence type="ECO:0000256" key="1">
    <source>
        <dbReference type="SAM" id="MobiDB-lite"/>
    </source>
</evidence>
<keyword evidence="2" id="KW-0812">Transmembrane</keyword>
<dbReference type="AlphaFoldDB" id="A0A2T0UNH8"/>
<name>A0A2T0UNH8_9MICO</name>
<feature type="compositionally biased region" description="Low complexity" evidence="1">
    <location>
        <begin position="14"/>
        <end position="28"/>
    </location>
</feature>
<dbReference type="OrthoDB" id="5186135at2"/>
<feature type="transmembrane region" description="Helical" evidence="2">
    <location>
        <begin position="55"/>
        <end position="77"/>
    </location>
</feature>
<feature type="transmembrane region" description="Helical" evidence="2">
    <location>
        <begin position="89"/>
        <end position="107"/>
    </location>
</feature>
<gene>
    <name evidence="3" type="ORF">BCF74_10975</name>
</gene>
<keyword evidence="2" id="KW-1133">Transmembrane helix</keyword>
<accession>A0A2T0UNH8</accession>
<comment type="caution">
    <text evidence="3">The sequence shown here is derived from an EMBL/GenBank/DDBJ whole genome shotgun (WGS) entry which is preliminary data.</text>
</comment>
<protein>
    <submittedName>
        <fullName evidence="3">Uncharacterized protein</fullName>
    </submittedName>
</protein>
<keyword evidence="2" id="KW-0472">Membrane</keyword>
<evidence type="ECO:0000313" key="4">
    <source>
        <dbReference type="Proteomes" id="UP000237822"/>
    </source>
</evidence>
<proteinExistence type="predicted"/>
<dbReference type="RefSeq" id="WP_106297273.1">
    <property type="nucleotide sequence ID" value="NZ_PVTI01000009.1"/>
</dbReference>
<keyword evidence="4" id="KW-1185">Reference proteome</keyword>
<dbReference type="EMBL" id="PVTI01000009">
    <property type="protein sequence ID" value="PRY59485.1"/>
    <property type="molecule type" value="Genomic_DNA"/>
</dbReference>